<dbReference type="EMBL" id="KE343702">
    <property type="protein sequence ID" value="EXB38729.1"/>
    <property type="molecule type" value="Genomic_DNA"/>
</dbReference>
<feature type="compositionally biased region" description="Low complexity" evidence="1">
    <location>
        <begin position="223"/>
        <end position="240"/>
    </location>
</feature>
<reference evidence="3" key="1">
    <citation type="submission" date="2013-01" db="EMBL/GenBank/DDBJ databases">
        <title>Draft Genome Sequence of a Mulberry Tree, Morus notabilis C.K. Schneid.</title>
        <authorList>
            <person name="He N."/>
            <person name="Zhao S."/>
        </authorList>
    </citation>
    <scope>NUCLEOTIDE SEQUENCE</scope>
</reference>
<sequence>MAGLVATCAYFSGGAQPPLGPHRVPAFYESAPEPRQRRGRGGVKGYEIAQKVLQDGKITVEFDEARGTWKVLGKNGAWFDSAIGIHTGDICEPFHDAWKDISDMDNRTIQNRMLKISEINKTNRSNQKYPSLHGRVSYFQHRNKKFSTETQEPMSAIDNWADMHRCGASWNTLEEERQTQRTQSTSSSTRPAFDEHGVLEQVLGMRRGHKIGVGPTLFQKHYSGASPSSASSYSDATSSAQPDPRPNIQLPTIDRPEPVDLDAPLQMMAVLMMSQLLAMLQT</sequence>
<feature type="region of interest" description="Disordered" evidence="1">
    <location>
        <begin position="222"/>
        <end position="259"/>
    </location>
</feature>
<feature type="region of interest" description="Disordered" evidence="1">
    <location>
        <begin position="173"/>
        <end position="195"/>
    </location>
</feature>
<name>W9QJK4_9ROSA</name>
<evidence type="ECO:0000313" key="2">
    <source>
        <dbReference type="EMBL" id="EXB38729.1"/>
    </source>
</evidence>
<protein>
    <submittedName>
        <fullName evidence="2">Uncharacterized protein</fullName>
    </submittedName>
</protein>
<feature type="compositionally biased region" description="Low complexity" evidence="1">
    <location>
        <begin position="180"/>
        <end position="190"/>
    </location>
</feature>
<evidence type="ECO:0000256" key="1">
    <source>
        <dbReference type="SAM" id="MobiDB-lite"/>
    </source>
</evidence>
<evidence type="ECO:0000313" key="3">
    <source>
        <dbReference type="Proteomes" id="UP000030645"/>
    </source>
</evidence>
<gene>
    <name evidence="2" type="ORF">L484_004524</name>
</gene>
<organism evidence="2 3">
    <name type="scientific">Morus notabilis</name>
    <dbReference type="NCBI Taxonomy" id="981085"/>
    <lineage>
        <taxon>Eukaryota</taxon>
        <taxon>Viridiplantae</taxon>
        <taxon>Streptophyta</taxon>
        <taxon>Embryophyta</taxon>
        <taxon>Tracheophyta</taxon>
        <taxon>Spermatophyta</taxon>
        <taxon>Magnoliopsida</taxon>
        <taxon>eudicotyledons</taxon>
        <taxon>Gunneridae</taxon>
        <taxon>Pentapetalae</taxon>
        <taxon>rosids</taxon>
        <taxon>fabids</taxon>
        <taxon>Rosales</taxon>
        <taxon>Moraceae</taxon>
        <taxon>Moreae</taxon>
        <taxon>Morus</taxon>
    </lineage>
</organism>
<dbReference type="Proteomes" id="UP000030645">
    <property type="component" value="Unassembled WGS sequence"/>
</dbReference>
<accession>W9QJK4</accession>
<proteinExistence type="predicted"/>
<dbReference type="AlphaFoldDB" id="W9QJK4"/>
<keyword evidence="3" id="KW-1185">Reference proteome</keyword>